<name>A0A9P6AJI0_9AGAM</name>
<sequence>MLFPWISILALVSEIFDSALASPANPSCPTVQIRKEWRQLSDDQKTNWLSAVKCLSHKPRSRTFVPSHSPPDIVAYNTSGSLYDDFVFLHMEQNHWIHFTGFFLPWHRWFVYHFTKSLKEECGYEGVAPYWDWTLDSVDVYGSSFFKESSPISGLGGWGHPENDYTVSDGALSSGFALSYPVYHHLRRNWTIQPYIALAAVEPSIFPNPYVLANSTFTPEKVWNLTNSYVGDYIGFQTDLEQPEHMHAAVHLMMGGDLGGTCPASAPPTCVGGSTFSVNDPLFMLHHAMVDKIWANWQAKDHRNAVAFAGGSTQDPTYVGYPTGMAPWLNLSSPIPTDGLFPSTTVGDILSIQQLCYCYE</sequence>
<evidence type="ECO:0000256" key="2">
    <source>
        <dbReference type="ARBA" id="ARBA00023008"/>
    </source>
</evidence>
<dbReference type="PANTHER" id="PTHR11474:SF126">
    <property type="entry name" value="TYROSINASE-LIKE PROTEIN TYR-1-RELATED"/>
    <property type="match status" value="1"/>
</dbReference>
<keyword evidence="2" id="KW-0186">Copper</keyword>
<dbReference type="AlphaFoldDB" id="A0A9P6AJI0"/>
<proteinExistence type="predicted"/>
<dbReference type="GO" id="GO:0016491">
    <property type="term" value="F:oxidoreductase activity"/>
    <property type="evidence" value="ECO:0007669"/>
    <property type="project" value="InterPro"/>
</dbReference>
<dbReference type="InterPro" id="IPR008922">
    <property type="entry name" value="Di-copper_centre_dom_sf"/>
</dbReference>
<feature type="signal peptide" evidence="3">
    <location>
        <begin position="1"/>
        <end position="21"/>
    </location>
</feature>
<comment type="caution">
    <text evidence="5">The sequence shown here is derived from an EMBL/GenBank/DDBJ whole genome shotgun (WGS) entry which is preliminary data.</text>
</comment>
<dbReference type="Pfam" id="PF00264">
    <property type="entry name" value="Tyrosinase"/>
    <property type="match status" value="1"/>
</dbReference>
<evidence type="ECO:0000259" key="4">
    <source>
        <dbReference type="PROSITE" id="PS00498"/>
    </source>
</evidence>
<feature type="domain" description="Tyrosinase copper-binding" evidence="4">
    <location>
        <begin position="280"/>
        <end position="291"/>
    </location>
</feature>
<dbReference type="SUPFAM" id="SSF48056">
    <property type="entry name" value="Di-copper centre-containing domain"/>
    <property type="match status" value="1"/>
</dbReference>
<feature type="chain" id="PRO_5040493803" description="Tyrosinase copper-binding domain-containing protein" evidence="3">
    <location>
        <begin position="22"/>
        <end position="360"/>
    </location>
</feature>
<protein>
    <recommendedName>
        <fullName evidence="4">Tyrosinase copper-binding domain-containing protein</fullName>
    </recommendedName>
</protein>
<dbReference type="OrthoDB" id="6132182at2759"/>
<evidence type="ECO:0000256" key="1">
    <source>
        <dbReference type="ARBA" id="ARBA00022723"/>
    </source>
</evidence>
<dbReference type="PANTHER" id="PTHR11474">
    <property type="entry name" value="TYROSINASE FAMILY MEMBER"/>
    <property type="match status" value="1"/>
</dbReference>
<dbReference type="InterPro" id="IPR050316">
    <property type="entry name" value="Tyrosinase/Hemocyanin"/>
</dbReference>
<evidence type="ECO:0000313" key="6">
    <source>
        <dbReference type="Proteomes" id="UP000886523"/>
    </source>
</evidence>
<dbReference type="InterPro" id="IPR002227">
    <property type="entry name" value="Tyrosinase_Cu-bd"/>
</dbReference>
<evidence type="ECO:0000256" key="3">
    <source>
        <dbReference type="SAM" id="SignalP"/>
    </source>
</evidence>
<keyword evidence="1" id="KW-0479">Metal-binding</keyword>
<dbReference type="EMBL" id="MU129110">
    <property type="protein sequence ID" value="KAF9506460.1"/>
    <property type="molecule type" value="Genomic_DNA"/>
</dbReference>
<dbReference type="PROSITE" id="PS00498">
    <property type="entry name" value="TYROSINASE_2"/>
    <property type="match status" value="1"/>
</dbReference>
<gene>
    <name evidence="5" type="ORF">BS47DRAFT_1305243</name>
</gene>
<keyword evidence="6" id="KW-1185">Reference proteome</keyword>
<keyword evidence="3" id="KW-0732">Signal</keyword>
<organism evidence="5 6">
    <name type="scientific">Hydnum rufescens UP504</name>
    <dbReference type="NCBI Taxonomy" id="1448309"/>
    <lineage>
        <taxon>Eukaryota</taxon>
        <taxon>Fungi</taxon>
        <taxon>Dikarya</taxon>
        <taxon>Basidiomycota</taxon>
        <taxon>Agaricomycotina</taxon>
        <taxon>Agaricomycetes</taxon>
        <taxon>Cantharellales</taxon>
        <taxon>Hydnaceae</taxon>
        <taxon>Hydnum</taxon>
    </lineage>
</organism>
<evidence type="ECO:0000313" key="5">
    <source>
        <dbReference type="EMBL" id="KAF9506460.1"/>
    </source>
</evidence>
<dbReference type="PRINTS" id="PR00092">
    <property type="entry name" value="TYROSINASE"/>
</dbReference>
<dbReference type="Proteomes" id="UP000886523">
    <property type="component" value="Unassembled WGS sequence"/>
</dbReference>
<dbReference type="GO" id="GO:0046872">
    <property type="term" value="F:metal ion binding"/>
    <property type="evidence" value="ECO:0007669"/>
    <property type="project" value="UniProtKB-KW"/>
</dbReference>
<dbReference type="Gene3D" id="1.10.1280.10">
    <property type="entry name" value="Di-copper center containing domain from catechol oxidase"/>
    <property type="match status" value="1"/>
</dbReference>
<reference evidence="5" key="1">
    <citation type="journal article" date="2020" name="Nat. Commun.">
        <title>Large-scale genome sequencing of mycorrhizal fungi provides insights into the early evolution of symbiotic traits.</title>
        <authorList>
            <person name="Miyauchi S."/>
            <person name="Kiss E."/>
            <person name="Kuo A."/>
            <person name="Drula E."/>
            <person name="Kohler A."/>
            <person name="Sanchez-Garcia M."/>
            <person name="Morin E."/>
            <person name="Andreopoulos B."/>
            <person name="Barry K.W."/>
            <person name="Bonito G."/>
            <person name="Buee M."/>
            <person name="Carver A."/>
            <person name="Chen C."/>
            <person name="Cichocki N."/>
            <person name="Clum A."/>
            <person name="Culley D."/>
            <person name="Crous P.W."/>
            <person name="Fauchery L."/>
            <person name="Girlanda M."/>
            <person name="Hayes R.D."/>
            <person name="Keri Z."/>
            <person name="LaButti K."/>
            <person name="Lipzen A."/>
            <person name="Lombard V."/>
            <person name="Magnuson J."/>
            <person name="Maillard F."/>
            <person name="Murat C."/>
            <person name="Nolan M."/>
            <person name="Ohm R.A."/>
            <person name="Pangilinan J."/>
            <person name="Pereira M.F."/>
            <person name="Perotto S."/>
            <person name="Peter M."/>
            <person name="Pfister S."/>
            <person name="Riley R."/>
            <person name="Sitrit Y."/>
            <person name="Stielow J.B."/>
            <person name="Szollosi G."/>
            <person name="Zifcakova L."/>
            <person name="Stursova M."/>
            <person name="Spatafora J.W."/>
            <person name="Tedersoo L."/>
            <person name="Vaario L.M."/>
            <person name="Yamada A."/>
            <person name="Yan M."/>
            <person name="Wang P."/>
            <person name="Xu J."/>
            <person name="Bruns T."/>
            <person name="Baldrian P."/>
            <person name="Vilgalys R."/>
            <person name="Dunand C."/>
            <person name="Henrissat B."/>
            <person name="Grigoriev I.V."/>
            <person name="Hibbett D."/>
            <person name="Nagy L.G."/>
            <person name="Martin F.M."/>
        </authorList>
    </citation>
    <scope>NUCLEOTIDE SEQUENCE</scope>
    <source>
        <strain evidence="5">UP504</strain>
    </source>
</reference>
<accession>A0A9P6AJI0</accession>